<keyword evidence="3" id="KW-0677">Repeat</keyword>
<protein>
    <recommendedName>
        <fullName evidence="8">Leucine Rich Repeat family protein</fullName>
    </recommendedName>
</protein>
<dbReference type="GO" id="GO:0031267">
    <property type="term" value="F:small GTPase binding"/>
    <property type="evidence" value="ECO:0007669"/>
    <property type="project" value="TreeGrafter"/>
</dbReference>
<dbReference type="Gene3D" id="3.80.10.10">
    <property type="entry name" value="Ribonuclease Inhibitor"/>
    <property type="match status" value="4"/>
</dbReference>
<dbReference type="GO" id="GO:0048471">
    <property type="term" value="C:perinuclear region of cytoplasm"/>
    <property type="evidence" value="ECO:0007669"/>
    <property type="project" value="TreeGrafter"/>
</dbReference>
<dbReference type="RefSeq" id="XP_044559211.1">
    <property type="nucleotide sequence ID" value="XM_044710176.1"/>
</dbReference>
<reference evidence="6 7" key="1">
    <citation type="journal article" date="2019" name="Sci. Rep.">
        <title>Nanopore sequencing improves the draft genome of the human pathogenic amoeba Naegleria fowleri.</title>
        <authorList>
            <person name="Liechti N."/>
            <person name="Schurch N."/>
            <person name="Bruggmann R."/>
            <person name="Wittwer M."/>
        </authorList>
    </citation>
    <scope>NUCLEOTIDE SEQUENCE [LARGE SCALE GENOMIC DNA]</scope>
    <source>
        <strain evidence="6 7">ATCC 30894</strain>
    </source>
</reference>
<dbReference type="InterPro" id="IPR027038">
    <property type="entry name" value="RanGap"/>
</dbReference>
<evidence type="ECO:0000313" key="6">
    <source>
        <dbReference type="EMBL" id="KAF0974498.1"/>
    </source>
</evidence>
<proteinExistence type="predicted"/>
<dbReference type="Pfam" id="PF00560">
    <property type="entry name" value="LRR_1"/>
    <property type="match status" value="1"/>
</dbReference>
<dbReference type="PANTHER" id="PTHR24113:SF12">
    <property type="entry name" value="RAN GTPASE-ACTIVATING PROTEIN 1"/>
    <property type="match status" value="1"/>
</dbReference>
<feature type="compositionally biased region" description="Polar residues" evidence="5">
    <location>
        <begin position="787"/>
        <end position="799"/>
    </location>
</feature>
<dbReference type="PANTHER" id="PTHR24113">
    <property type="entry name" value="RAN GTPASE-ACTIVATING PROTEIN 1"/>
    <property type="match status" value="1"/>
</dbReference>
<evidence type="ECO:0008006" key="8">
    <source>
        <dbReference type="Google" id="ProtNLM"/>
    </source>
</evidence>
<keyword evidence="1" id="KW-0343">GTPase activation</keyword>
<keyword evidence="4" id="KW-0175">Coiled coil</keyword>
<feature type="region of interest" description="Disordered" evidence="5">
    <location>
        <begin position="686"/>
        <end position="799"/>
    </location>
</feature>
<dbReference type="AlphaFoldDB" id="A0A6A5BK43"/>
<dbReference type="SUPFAM" id="SSF52047">
    <property type="entry name" value="RNI-like"/>
    <property type="match status" value="2"/>
</dbReference>
<evidence type="ECO:0000256" key="2">
    <source>
        <dbReference type="ARBA" id="ARBA00022614"/>
    </source>
</evidence>
<accession>A0A6A5BK43</accession>
<feature type="compositionally biased region" description="Polar residues" evidence="5">
    <location>
        <begin position="745"/>
        <end position="760"/>
    </location>
</feature>
<evidence type="ECO:0000256" key="1">
    <source>
        <dbReference type="ARBA" id="ARBA00022468"/>
    </source>
</evidence>
<organism evidence="6 7">
    <name type="scientific">Naegleria fowleri</name>
    <name type="common">Brain eating amoeba</name>
    <dbReference type="NCBI Taxonomy" id="5763"/>
    <lineage>
        <taxon>Eukaryota</taxon>
        <taxon>Discoba</taxon>
        <taxon>Heterolobosea</taxon>
        <taxon>Tetramitia</taxon>
        <taxon>Eutetramitia</taxon>
        <taxon>Vahlkampfiidae</taxon>
        <taxon>Naegleria</taxon>
    </lineage>
</organism>
<dbReference type="VEuPathDB" id="AmoebaDB:NF0022150"/>
<dbReference type="OMA" id="CLRLGQT"/>
<dbReference type="GO" id="GO:0005096">
    <property type="term" value="F:GTPase activator activity"/>
    <property type="evidence" value="ECO:0007669"/>
    <property type="project" value="UniProtKB-KW"/>
</dbReference>
<dbReference type="GO" id="GO:0006913">
    <property type="term" value="P:nucleocytoplasmic transport"/>
    <property type="evidence" value="ECO:0007669"/>
    <property type="project" value="TreeGrafter"/>
</dbReference>
<dbReference type="VEuPathDB" id="AmoebaDB:NF0022130"/>
<evidence type="ECO:0000256" key="3">
    <source>
        <dbReference type="ARBA" id="ARBA00022737"/>
    </source>
</evidence>
<name>A0A6A5BK43_NAEFO</name>
<dbReference type="GO" id="GO:0005829">
    <property type="term" value="C:cytosol"/>
    <property type="evidence" value="ECO:0007669"/>
    <property type="project" value="TreeGrafter"/>
</dbReference>
<dbReference type="Proteomes" id="UP000444721">
    <property type="component" value="Unassembled WGS sequence"/>
</dbReference>
<sequence>MLDKYFSEIFLAYCGDTQQRPERELALNLKQMLDKRCNSEKFVMRSQRIGLGTASALARYFAQVNSKENPLLILDLHENVIRDKGVQALMEELKTLNTLKLLDFGSNDLGSESALLLAEYLKSPDCTLETLLLGSDNSDLYANKIDAEGGVAIAESLVSNFTLSTLDFNRNHQLGKKTQQAFFALADTFDENKTIACLRLGQTNMGSVAAINVIQSLEGNQHLRYLDIHGNKLSMDIAESLGKMTSSCPSLSVLLLHDNNIKNRGTEILCNYLQANSFLTVLNLAGNGITNDGAFAISNYLATRHTLTYLNISHNQIAEEGIESIAAAINNPQSCLYTLIVSNNRMGNGGAKALAKCIEYDQSGIVNLELNACGIGDSGAVALCLALTCNTNLLYLKLHNNHISEEAGLAIVDLLEKNHTIVSFDVRGNQLDHPTYLKIKKLMQRNKTDKMLVEPNKLRREVIRLKYVRHLLEEASKELEYQENIRHETTSKVERINERIKVITEETDASANEIILQIQEEQKRIDYYQNKIATILEDKKKKDEISSARWKELSSLLQKEQTAKEELEHDLNELKIGLADVKRKKDLEIRSLQDKIKSTKLQTQEMERRREKCSMDIIDMRVRLHDLEMEYLKKYGSDKQEKIDLLYQKLKKEDEELFSKHSSMSNLLQNVDALKKSPRYLQPHPQPIVLQHSESSVSSTSSKKHQMESLPIDVKSSSSSLTTKEPKPSSNPSTGRKGDRKKTSPPASTRRQSTSHLSGNAASASSTSPQPPQQPTQPQPTGKMRVTNLSIYDSNIVNK</sequence>
<feature type="compositionally biased region" description="Polar residues" evidence="5">
    <location>
        <begin position="715"/>
        <end position="734"/>
    </location>
</feature>
<evidence type="ECO:0000313" key="7">
    <source>
        <dbReference type="Proteomes" id="UP000444721"/>
    </source>
</evidence>
<feature type="compositionally biased region" description="Pro residues" evidence="5">
    <location>
        <begin position="769"/>
        <end position="778"/>
    </location>
</feature>
<dbReference type="VEuPathDB" id="AmoebaDB:NF0022140"/>
<dbReference type="Pfam" id="PF13516">
    <property type="entry name" value="LRR_6"/>
    <property type="match status" value="6"/>
</dbReference>
<gene>
    <name evidence="6" type="ORF">FDP41_006530</name>
</gene>
<dbReference type="VEuPathDB" id="AmoebaDB:FDP41_006530"/>
<dbReference type="OrthoDB" id="120976at2759"/>
<evidence type="ECO:0000256" key="5">
    <source>
        <dbReference type="SAM" id="MobiDB-lite"/>
    </source>
</evidence>
<dbReference type="GeneID" id="68113748"/>
<keyword evidence="7" id="KW-1185">Reference proteome</keyword>
<keyword evidence="2" id="KW-0433">Leucine-rich repeat</keyword>
<feature type="coiled-coil region" evidence="4">
    <location>
        <begin position="518"/>
        <end position="609"/>
    </location>
</feature>
<dbReference type="InterPro" id="IPR001611">
    <property type="entry name" value="Leu-rich_rpt"/>
</dbReference>
<dbReference type="EMBL" id="VFQX01000052">
    <property type="protein sequence ID" value="KAF0974498.1"/>
    <property type="molecule type" value="Genomic_DNA"/>
</dbReference>
<comment type="caution">
    <text evidence="6">The sequence shown here is derived from an EMBL/GenBank/DDBJ whole genome shotgun (WGS) entry which is preliminary data.</text>
</comment>
<dbReference type="GO" id="GO:0005634">
    <property type="term" value="C:nucleus"/>
    <property type="evidence" value="ECO:0007669"/>
    <property type="project" value="TreeGrafter"/>
</dbReference>
<dbReference type="InterPro" id="IPR032675">
    <property type="entry name" value="LRR_dom_sf"/>
</dbReference>
<evidence type="ECO:0000256" key="4">
    <source>
        <dbReference type="SAM" id="Coils"/>
    </source>
</evidence>
<dbReference type="SMART" id="SM00368">
    <property type="entry name" value="LRR_RI"/>
    <property type="match status" value="10"/>
</dbReference>
<dbReference type="VEuPathDB" id="AmoebaDB:NfTy_089250"/>